<dbReference type="PROSITE" id="PS50213">
    <property type="entry name" value="FAS1"/>
    <property type="match status" value="1"/>
</dbReference>
<evidence type="ECO:0000256" key="2">
    <source>
        <dbReference type="ARBA" id="ARBA00007843"/>
    </source>
</evidence>
<evidence type="ECO:0000256" key="9">
    <source>
        <dbReference type="SAM" id="SignalP"/>
    </source>
</evidence>
<proteinExistence type="inferred from homology"/>
<dbReference type="InterPro" id="IPR045003">
    <property type="entry name" value="FLA_A"/>
</dbReference>
<dbReference type="SMART" id="SM00554">
    <property type="entry name" value="FAS1"/>
    <property type="match status" value="1"/>
</dbReference>
<reference evidence="11" key="1">
    <citation type="journal article" date="2023" name="bioRxiv">
        <title>Improved chromosome-level genome assembly for marigold (Tagetes erecta).</title>
        <authorList>
            <person name="Jiang F."/>
            <person name="Yuan L."/>
            <person name="Wang S."/>
            <person name="Wang H."/>
            <person name="Xu D."/>
            <person name="Wang A."/>
            <person name="Fan W."/>
        </authorList>
    </citation>
    <scope>NUCLEOTIDE SEQUENCE</scope>
    <source>
        <strain evidence="11">WSJ</strain>
        <tissue evidence="11">Leaf</tissue>
    </source>
</reference>
<keyword evidence="4" id="KW-0449">Lipoprotein</keyword>
<dbReference type="InterPro" id="IPR000782">
    <property type="entry name" value="FAS1_domain"/>
</dbReference>
<keyword evidence="12" id="KW-1185">Reference proteome</keyword>
<protein>
    <recommendedName>
        <fullName evidence="10">FAS1 domain-containing protein</fullName>
    </recommendedName>
</protein>
<dbReference type="Proteomes" id="UP001229421">
    <property type="component" value="Unassembled WGS sequence"/>
</dbReference>
<feature type="chain" id="PRO_5042026842" description="FAS1 domain-containing protein" evidence="9">
    <location>
        <begin position="24"/>
        <end position="262"/>
    </location>
</feature>
<dbReference type="PANTHER" id="PTHR32077:SF54">
    <property type="entry name" value="FASCICLIN-LIKE ARABINOGALACTAN PROTEIN 13-RELATED"/>
    <property type="match status" value="1"/>
</dbReference>
<dbReference type="Pfam" id="PF02469">
    <property type="entry name" value="Fasciclin"/>
    <property type="match status" value="1"/>
</dbReference>
<comment type="similarity">
    <text evidence="2">Belongs to the fasciclin-like AGP family.</text>
</comment>
<dbReference type="GO" id="GO:0005886">
    <property type="term" value="C:plasma membrane"/>
    <property type="evidence" value="ECO:0007669"/>
    <property type="project" value="UniProtKB-SubCell"/>
</dbReference>
<evidence type="ECO:0000256" key="3">
    <source>
        <dbReference type="ARBA" id="ARBA00022475"/>
    </source>
</evidence>
<keyword evidence="6" id="KW-0472">Membrane</keyword>
<dbReference type="Gene3D" id="2.30.180.10">
    <property type="entry name" value="FAS1 domain"/>
    <property type="match status" value="1"/>
</dbReference>
<feature type="compositionally biased region" description="Low complexity" evidence="8">
    <location>
        <begin position="208"/>
        <end position="239"/>
    </location>
</feature>
<organism evidence="11 12">
    <name type="scientific">Tagetes erecta</name>
    <name type="common">African marigold</name>
    <dbReference type="NCBI Taxonomy" id="13708"/>
    <lineage>
        <taxon>Eukaryota</taxon>
        <taxon>Viridiplantae</taxon>
        <taxon>Streptophyta</taxon>
        <taxon>Embryophyta</taxon>
        <taxon>Tracheophyta</taxon>
        <taxon>Spermatophyta</taxon>
        <taxon>Magnoliopsida</taxon>
        <taxon>eudicotyledons</taxon>
        <taxon>Gunneridae</taxon>
        <taxon>Pentapetalae</taxon>
        <taxon>asterids</taxon>
        <taxon>campanulids</taxon>
        <taxon>Asterales</taxon>
        <taxon>Asteraceae</taxon>
        <taxon>Asteroideae</taxon>
        <taxon>Heliantheae alliance</taxon>
        <taxon>Tageteae</taxon>
        <taxon>Tagetes</taxon>
    </lineage>
</organism>
<evidence type="ECO:0000256" key="6">
    <source>
        <dbReference type="ARBA" id="ARBA00023136"/>
    </source>
</evidence>
<dbReference type="InterPro" id="IPR036378">
    <property type="entry name" value="FAS1_dom_sf"/>
</dbReference>
<dbReference type="PANTHER" id="PTHR32077">
    <property type="entry name" value="FASCICLIN-LIKE ARABINOGALACTAN PROTEIN"/>
    <property type="match status" value="1"/>
</dbReference>
<keyword evidence="4" id="KW-0325">Glycoprotein</keyword>
<evidence type="ECO:0000313" key="12">
    <source>
        <dbReference type="Proteomes" id="UP001229421"/>
    </source>
</evidence>
<keyword evidence="5 9" id="KW-0732">Signal</keyword>
<evidence type="ECO:0000256" key="8">
    <source>
        <dbReference type="SAM" id="MobiDB-lite"/>
    </source>
</evidence>
<evidence type="ECO:0000256" key="5">
    <source>
        <dbReference type="ARBA" id="ARBA00022729"/>
    </source>
</evidence>
<sequence>MSSLFILLSTLTHLFFLLPSTLSQTAGPINIANILVGGHHFSYFLRLLNQTHVFDQLSDQLSNSNQGMTLFAPMDNAFMNLPSGTINGLSEAKKLNLVLYHLLPKYYTMDDLVDVSNPVPTQAGGEYGSLGLNFSGKAKQVKVSTGVVETHISNALRKDFPFAVYVVDKVLFLLELASSPLEGKPAKAPSSLEGAPAKAPSSQEESPAKAPSSSNGAPAKAPSSPNGAPAKAPSSAAKNGGRRMDIGLGVAGGLVLFSIAFL</sequence>
<comment type="subcellular location">
    <subcellularLocation>
        <location evidence="1">Cell membrane</location>
        <topology evidence="1">Lipid-anchor</topology>
        <topology evidence="1">GPI-anchor</topology>
    </subcellularLocation>
</comment>
<dbReference type="AlphaFoldDB" id="A0AAD8NVX8"/>
<accession>A0AAD8NVX8</accession>
<feature type="domain" description="FAS1" evidence="10">
    <location>
        <begin position="28"/>
        <end position="171"/>
    </location>
</feature>
<evidence type="ECO:0000256" key="4">
    <source>
        <dbReference type="ARBA" id="ARBA00022622"/>
    </source>
</evidence>
<evidence type="ECO:0000256" key="1">
    <source>
        <dbReference type="ARBA" id="ARBA00004609"/>
    </source>
</evidence>
<feature type="signal peptide" evidence="9">
    <location>
        <begin position="1"/>
        <end position="23"/>
    </location>
</feature>
<dbReference type="SUPFAM" id="SSF82153">
    <property type="entry name" value="FAS1 domain"/>
    <property type="match status" value="1"/>
</dbReference>
<evidence type="ECO:0000256" key="7">
    <source>
        <dbReference type="ARBA" id="ARBA00024686"/>
    </source>
</evidence>
<dbReference type="GO" id="GO:0009834">
    <property type="term" value="P:plant-type secondary cell wall biogenesis"/>
    <property type="evidence" value="ECO:0007669"/>
    <property type="project" value="TreeGrafter"/>
</dbReference>
<dbReference type="GO" id="GO:0098552">
    <property type="term" value="C:side of membrane"/>
    <property type="evidence" value="ECO:0007669"/>
    <property type="project" value="UniProtKB-KW"/>
</dbReference>
<dbReference type="EMBL" id="JAUHHV010000003">
    <property type="protein sequence ID" value="KAK1430380.1"/>
    <property type="molecule type" value="Genomic_DNA"/>
</dbReference>
<gene>
    <name evidence="11" type="ORF">QVD17_13069</name>
</gene>
<evidence type="ECO:0000259" key="10">
    <source>
        <dbReference type="PROSITE" id="PS50213"/>
    </source>
</evidence>
<keyword evidence="4" id="KW-0336">GPI-anchor</keyword>
<comment type="caution">
    <text evidence="11">The sequence shown here is derived from an EMBL/GenBank/DDBJ whole genome shotgun (WGS) entry which is preliminary data.</text>
</comment>
<name>A0AAD8NVX8_TARER</name>
<keyword evidence="3" id="KW-1003">Cell membrane</keyword>
<comment type="function">
    <text evidence="7">May be a cell surface adhesion protein.</text>
</comment>
<evidence type="ECO:0000313" key="11">
    <source>
        <dbReference type="EMBL" id="KAK1430380.1"/>
    </source>
</evidence>
<feature type="region of interest" description="Disordered" evidence="8">
    <location>
        <begin position="182"/>
        <end position="242"/>
    </location>
</feature>